<evidence type="ECO:0008006" key="3">
    <source>
        <dbReference type="Google" id="ProtNLM"/>
    </source>
</evidence>
<sequence>MEMLGWRDGLEGRWREWKQLEDALGRTLAGRTVLRVAGKRPPRGMTTGAGAHSMRLSEGQEAAGAYNAGLACFCLGELDTEGRAAFLENWHKRLQSGATAIVADRRGKGCETAFELHELFAAGGTGIDVQVGRTYWWVRYEVR</sequence>
<dbReference type="EMBL" id="CAKMMF010000005">
    <property type="protein sequence ID" value="CAH1199335.1"/>
    <property type="molecule type" value="Genomic_DNA"/>
</dbReference>
<gene>
    <name evidence="1" type="ORF">PAECIP111893_01319</name>
</gene>
<evidence type="ECO:0000313" key="2">
    <source>
        <dbReference type="Proteomes" id="UP000838686"/>
    </source>
</evidence>
<dbReference type="RefSeq" id="WP_236339668.1">
    <property type="nucleotide sequence ID" value="NZ_CAKMMF010000005.1"/>
</dbReference>
<evidence type="ECO:0000313" key="1">
    <source>
        <dbReference type="EMBL" id="CAH1199335.1"/>
    </source>
</evidence>
<dbReference type="Proteomes" id="UP000838686">
    <property type="component" value="Unassembled WGS sequence"/>
</dbReference>
<comment type="caution">
    <text evidence="1">The sequence shown here is derived from an EMBL/GenBank/DDBJ whole genome shotgun (WGS) entry which is preliminary data.</text>
</comment>
<keyword evidence="2" id="KW-1185">Reference proteome</keyword>
<reference evidence="1" key="1">
    <citation type="submission" date="2022-01" db="EMBL/GenBank/DDBJ databases">
        <authorList>
            <person name="Criscuolo A."/>
        </authorList>
    </citation>
    <scope>NUCLEOTIDE SEQUENCE</scope>
    <source>
        <strain evidence="1">CIP111893</strain>
    </source>
</reference>
<organism evidence="1 2">
    <name type="scientific">Paenibacillus plantiphilus</name>
    <dbReference type="NCBI Taxonomy" id="2905650"/>
    <lineage>
        <taxon>Bacteria</taxon>
        <taxon>Bacillati</taxon>
        <taxon>Bacillota</taxon>
        <taxon>Bacilli</taxon>
        <taxon>Bacillales</taxon>
        <taxon>Paenibacillaceae</taxon>
        <taxon>Paenibacillus</taxon>
    </lineage>
</organism>
<proteinExistence type="predicted"/>
<protein>
    <recommendedName>
        <fullName evidence="3">Tail specific protease domain-containing protein</fullName>
    </recommendedName>
</protein>
<accession>A0ABM9BZ98</accession>
<name>A0ABM9BZ98_9BACL</name>